<keyword evidence="5" id="KW-1133">Transmembrane helix</keyword>
<dbReference type="PANTHER" id="PTHR32089">
    <property type="entry name" value="METHYL-ACCEPTING CHEMOTAXIS PROTEIN MCPB"/>
    <property type="match status" value="1"/>
</dbReference>
<evidence type="ECO:0000256" key="2">
    <source>
        <dbReference type="ARBA" id="ARBA00023224"/>
    </source>
</evidence>
<dbReference type="PROSITE" id="PS50111">
    <property type="entry name" value="CHEMOTAXIS_TRANSDUC_2"/>
    <property type="match status" value="1"/>
</dbReference>
<evidence type="ECO:0000313" key="8">
    <source>
        <dbReference type="EMBL" id="MCW8344978.1"/>
    </source>
</evidence>
<keyword evidence="9" id="KW-1185">Reference proteome</keyword>
<protein>
    <submittedName>
        <fullName evidence="8">Methyl-accepting chemotaxis protein</fullName>
    </submittedName>
</protein>
<feature type="transmembrane region" description="Helical" evidence="5">
    <location>
        <begin position="355"/>
        <end position="377"/>
    </location>
</feature>
<evidence type="ECO:0000259" key="7">
    <source>
        <dbReference type="PROSITE" id="PS50885"/>
    </source>
</evidence>
<dbReference type="RefSeq" id="WP_265673434.1">
    <property type="nucleotide sequence ID" value="NZ_JAKRRY010000002.1"/>
</dbReference>
<evidence type="ECO:0000256" key="4">
    <source>
        <dbReference type="PROSITE-ProRule" id="PRU00284"/>
    </source>
</evidence>
<evidence type="ECO:0000259" key="6">
    <source>
        <dbReference type="PROSITE" id="PS50111"/>
    </source>
</evidence>
<sequence length="705" mass="76071">MRTLSVQWKITILAGCCLLFTSLALIGFSLYNATNNQQATQKLSSQSVVEKSEALLEARAEINAREVKDYFSEAIFRAEMLISNAKFQKSNAEENFVPSEDLRTALDEMLRQAVIQFPSIEGAYLVFKPNLLDGEDSNYEGADYVGSNERGQFATYWKIAETGENANRYVLSQADLDNFADAERFYCPLATESACVSTPKATQIAGSTHLSSSLSIPIEVDNMIIGFLGIDLGLTQLAQTVTQSDTSLFGGSGQVNIVSLDESVIASDNADVKAGTPFVSSVLSNNQVTDLMFGEEAVIQWSADGEWLTVFNPISIANQTWGVFFDMPRSSVLSDAIRLDQTLSSQLEEGIVSEILVGVGFVFIGLVIIGVMSHSLVKPIREVVSRLEDIATGEGDLTQRLEVKSGDEIGQLATQFNAFLEKLQTTISQVATTSKQVIETAEQAKLTAASSRVSCDAQFREVDLVATASEEMTQTASLVVQNAETAVEAAASANDSASQGQEVAELSAAEMVRLVEQMKATVPIVEELAQNNANITAILAVIEGISEQTNLLALNAAIEAARAGEQGRGFAVVADEVRSLASRTHDSVGEIREVIERVQTGTKDVVNAIQQGSHLADSTATHVQQAVTSLSKIFESISAINDMNSQIVKAAEEQQSVSTEVNQNVTNIRDLSAKILEQASESEKVGNDIYELSSQQQALMKQFKV</sequence>
<feature type="domain" description="Methyl-accepting transducer" evidence="6">
    <location>
        <begin position="433"/>
        <end position="669"/>
    </location>
</feature>
<dbReference type="FunFam" id="1.10.287.950:FF:000001">
    <property type="entry name" value="Methyl-accepting chemotaxis sensory transducer"/>
    <property type="match status" value="1"/>
</dbReference>
<evidence type="ECO:0000256" key="3">
    <source>
        <dbReference type="ARBA" id="ARBA00029447"/>
    </source>
</evidence>
<dbReference type="GO" id="GO:0007165">
    <property type="term" value="P:signal transduction"/>
    <property type="evidence" value="ECO:0007669"/>
    <property type="project" value="UniProtKB-KW"/>
</dbReference>
<dbReference type="SUPFAM" id="SSF58104">
    <property type="entry name" value="Methyl-accepting chemotaxis protein (MCP) signaling domain"/>
    <property type="match status" value="1"/>
</dbReference>
<evidence type="ECO:0000256" key="1">
    <source>
        <dbReference type="ARBA" id="ARBA00004370"/>
    </source>
</evidence>
<comment type="subcellular location">
    <subcellularLocation>
        <location evidence="1">Membrane</location>
    </subcellularLocation>
</comment>
<dbReference type="PROSITE" id="PS50885">
    <property type="entry name" value="HAMP"/>
    <property type="match status" value="1"/>
</dbReference>
<gene>
    <name evidence="8" type="ORF">MD535_02905</name>
</gene>
<dbReference type="AlphaFoldDB" id="A0A9X3HV89"/>
<name>A0A9X3HV89_9VIBR</name>
<dbReference type="EMBL" id="JAKRRY010000002">
    <property type="protein sequence ID" value="MCW8344978.1"/>
    <property type="molecule type" value="Genomic_DNA"/>
</dbReference>
<dbReference type="SMART" id="SM00283">
    <property type="entry name" value="MA"/>
    <property type="match status" value="1"/>
</dbReference>
<dbReference type="GO" id="GO:0016020">
    <property type="term" value="C:membrane"/>
    <property type="evidence" value="ECO:0007669"/>
    <property type="project" value="UniProtKB-SubCell"/>
</dbReference>
<proteinExistence type="inferred from homology"/>
<dbReference type="PANTHER" id="PTHR32089:SF55">
    <property type="entry name" value="METHYL ACCEPTING SENSORY TRANSDUCER WITH CACHE_2 SMALL MOLECULE BINDING DOMAIN"/>
    <property type="match status" value="1"/>
</dbReference>
<organism evidence="8 9">
    <name type="scientific">Vibrio qingdaonensis</name>
    <dbReference type="NCBI Taxonomy" id="2829491"/>
    <lineage>
        <taxon>Bacteria</taxon>
        <taxon>Pseudomonadati</taxon>
        <taxon>Pseudomonadota</taxon>
        <taxon>Gammaproteobacteria</taxon>
        <taxon>Vibrionales</taxon>
        <taxon>Vibrionaceae</taxon>
        <taxon>Vibrio</taxon>
    </lineage>
</organism>
<dbReference type="CDD" id="cd11386">
    <property type="entry name" value="MCP_signal"/>
    <property type="match status" value="1"/>
</dbReference>
<dbReference type="CDD" id="cd06225">
    <property type="entry name" value="HAMP"/>
    <property type="match status" value="1"/>
</dbReference>
<feature type="domain" description="HAMP" evidence="7">
    <location>
        <begin position="374"/>
        <end position="428"/>
    </location>
</feature>
<keyword evidence="5" id="KW-0812">Transmembrane</keyword>
<comment type="similarity">
    <text evidence="3">Belongs to the methyl-accepting chemotaxis (MCP) protein family.</text>
</comment>
<dbReference type="Gene3D" id="1.10.287.950">
    <property type="entry name" value="Methyl-accepting chemotaxis protein"/>
    <property type="match status" value="1"/>
</dbReference>
<reference evidence="8" key="1">
    <citation type="submission" date="2022-02" db="EMBL/GenBank/DDBJ databases">
        <title>Vibrio sp. nov, a new bacterium isolated from seawater.</title>
        <authorList>
            <person name="Yuan Y."/>
        </authorList>
    </citation>
    <scope>NUCLEOTIDE SEQUENCE</scope>
    <source>
        <strain evidence="8">ZSDZ65</strain>
    </source>
</reference>
<dbReference type="SMART" id="SM00304">
    <property type="entry name" value="HAMP"/>
    <property type="match status" value="1"/>
</dbReference>
<dbReference type="CDD" id="cd12913">
    <property type="entry name" value="PDC1_MCP_like"/>
    <property type="match status" value="1"/>
</dbReference>
<keyword evidence="2 4" id="KW-0807">Transducer</keyword>
<evidence type="ECO:0000313" key="9">
    <source>
        <dbReference type="Proteomes" id="UP001155587"/>
    </source>
</evidence>
<dbReference type="GO" id="GO:0006935">
    <property type="term" value="P:chemotaxis"/>
    <property type="evidence" value="ECO:0007669"/>
    <property type="project" value="UniProtKB-ARBA"/>
</dbReference>
<dbReference type="Pfam" id="PF00672">
    <property type="entry name" value="HAMP"/>
    <property type="match status" value="1"/>
</dbReference>
<dbReference type="Gene3D" id="3.30.450.20">
    <property type="entry name" value="PAS domain"/>
    <property type="match status" value="1"/>
</dbReference>
<dbReference type="InterPro" id="IPR004089">
    <property type="entry name" value="MCPsignal_dom"/>
</dbReference>
<evidence type="ECO:0000256" key="5">
    <source>
        <dbReference type="SAM" id="Phobius"/>
    </source>
</evidence>
<dbReference type="Proteomes" id="UP001155587">
    <property type="component" value="Unassembled WGS sequence"/>
</dbReference>
<keyword evidence="5" id="KW-0472">Membrane</keyword>
<accession>A0A9X3HV89</accession>
<dbReference type="Pfam" id="PF00015">
    <property type="entry name" value="MCPsignal"/>
    <property type="match status" value="1"/>
</dbReference>
<dbReference type="InterPro" id="IPR003660">
    <property type="entry name" value="HAMP_dom"/>
</dbReference>
<comment type="caution">
    <text evidence="8">The sequence shown here is derived from an EMBL/GenBank/DDBJ whole genome shotgun (WGS) entry which is preliminary data.</text>
</comment>